<sequence length="450" mass="49409">MAAPIEIPGPTSPLAVGLPQRYLVLPTFELESGEVLQNVPVAFQTWGELDTERSNTLLVCHPISGNANAAEWWEPLFGEGRVLDPKHYFIVCCNAIGSPYGTLSPLTRKGGELFEDGRWVCAPHVHAPHEQDTETWWGPDLPATTIRDDVRLQKHVLDYLGVQQLACVMGGSMGGATALEWPLCFPVRTPASSDALAHATPKDTPYVRSIVVLAASPRHSAWCIAWCEIQRQTIEADTRFRGGHYLLREPPTTGLAAARMCALMTYRQPQSLERRFSRLRGKSNLAPEGASQASSLMEEGGEDITPSPSITQPQAREQYAVQSYLHHHGTKFLTRFDALCYIHLSDKLDAHDVTRDRAAWAAGAQSDADVLSGVLGHLGTSPVKPHVLVLSVTSDMLYTPEEQMCIHKSIPGSQLVHIESTEGHDGFLIEYPQIQRAIYAFLSQPKGAAL</sequence>
<dbReference type="GO" id="GO:0009092">
    <property type="term" value="P:homoserine metabolic process"/>
    <property type="evidence" value="ECO:0007669"/>
    <property type="project" value="TreeGrafter"/>
</dbReference>
<dbReference type="InterPro" id="IPR008220">
    <property type="entry name" value="HAT_MetX-like"/>
</dbReference>
<evidence type="ECO:0000256" key="1">
    <source>
        <dbReference type="ARBA" id="ARBA00006886"/>
    </source>
</evidence>
<comment type="catalytic activity">
    <reaction evidence="4">
        <text>a monoacylglycerol + H2O = glycerol + a fatty acid + H(+)</text>
        <dbReference type="Rhea" id="RHEA:15245"/>
        <dbReference type="ChEBI" id="CHEBI:15377"/>
        <dbReference type="ChEBI" id="CHEBI:15378"/>
        <dbReference type="ChEBI" id="CHEBI:17408"/>
        <dbReference type="ChEBI" id="CHEBI:17754"/>
        <dbReference type="ChEBI" id="CHEBI:28868"/>
    </reaction>
</comment>
<evidence type="ECO:0000256" key="4">
    <source>
        <dbReference type="ARBA" id="ARBA00048461"/>
    </source>
</evidence>
<keyword evidence="2 8" id="KW-0808">Transferase</keyword>
<accession>A0AAF0IWQ9</accession>
<dbReference type="InterPro" id="IPR029058">
    <property type="entry name" value="AB_hydrolase_fold"/>
</dbReference>
<evidence type="ECO:0000313" key="8">
    <source>
        <dbReference type="EMBL" id="WFD19853.1"/>
    </source>
</evidence>
<dbReference type="Proteomes" id="UP001220961">
    <property type="component" value="Chromosome 4"/>
</dbReference>
<evidence type="ECO:0000256" key="6">
    <source>
        <dbReference type="SAM" id="MobiDB-lite"/>
    </source>
</evidence>
<dbReference type="AlphaFoldDB" id="A0AAF0IWQ9"/>
<feature type="active site" evidence="5">
    <location>
        <position position="424"/>
    </location>
</feature>
<dbReference type="Pfam" id="PF00561">
    <property type="entry name" value="Abhydrolase_1"/>
    <property type="match status" value="1"/>
</dbReference>
<evidence type="ECO:0000256" key="3">
    <source>
        <dbReference type="ARBA" id="ARBA00047591"/>
    </source>
</evidence>
<reference evidence="8" key="1">
    <citation type="submission" date="2023-03" db="EMBL/GenBank/DDBJ databases">
        <title>Mating type loci evolution in Malassezia.</title>
        <authorList>
            <person name="Coelho M.A."/>
        </authorList>
    </citation>
    <scope>NUCLEOTIDE SEQUENCE</scope>
    <source>
        <strain evidence="8">CBS 10434</strain>
    </source>
</reference>
<feature type="active site" evidence="5">
    <location>
        <position position="395"/>
    </location>
</feature>
<gene>
    <name evidence="8" type="primary">MET2</name>
    <name evidence="8" type="ORF">MCAP1_002093</name>
</gene>
<dbReference type="InterPro" id="IPR000073">
    <property type="entry name" value="AB_hydrolase_1"/>
</dbReference>
<feature type="active site" description="Nucleophile" evidence="5">
    <location>
        <position position="172"/>
    </location>
</feature>
<dbReference type="GO" id="GO:0004414">
    <property type="term" value="F:homoserine O-acetyltransferase activity"/>
    <property type="evidence" value="ECO:0007669"/>
    <property type="project" value="UniProtKB-EC"/>
</dbReference>
<proteinExistence type="inferred from homology"/>
<keyword evidence="8" id="KW-0012">Acyltransferase</keyword>
<organism evidence="8 9">
    <name type="scientific">Malassezia caprae</name>
    <dbReference type="NCBI Taxonomy" id="1381934"/>
    <lineage>
        <taxon>Eukaryota</taxon>
        <taxon>Fungi</taxon>
        <taxon>Dikarya</taxon>
        <taxon>Basidiomycota</taxon>
        <taxon>Ustilaginomycotina</taxon>
        <taxon>Malasseziomycetes</taxon>
        <taxon>Malasseziales</taxon>
        <taxon>Malasseziaceae</taxon>
        <taxon>Malassezia</taxon>
    </lineage>
</organism>
<name>A0AAF0IWQ9_9BASI</name>
<evidence type="ECO:0000313" key="9">
    <source>
        <dbReference type="Proteomes" id="UP001220961"/>
    </source>
</evidence>
<evidence type="ECO:0000259" key="7">
    <source>
        <dbReference type="Pfam" id="PF00561"/>
    </source>
</evidence>
<dbReference type="EMBL" id="CP119911">
    <property type="protein sequence ID" value="WFD19853.1"/>
    <property type="molecule type" value="Genomic_DNA"/>
</dbReference>
<comment type="similarity">
    <text evidence="1">Belongs to the AB hydrolase superfamily. MetX family.</text>
</comment>
<feature type="domain" description="AB hydrolase-1" evidence="7">
    <location>
        <begin position="56"/>
        <end position="428"/>
    </location>
</feature>
<dbReference type="GO" id="GO:0009086">
    <property type="term" value="P:methionine biosynthetic process"/>
    <property type="evidence" value="ECO:0007669"/>
    <property type="project" value="TreeGrafter"/>
</dbReference>
<keyword evidence="9" id="KW-1185">Reference proteome</keyword>
<dbReference type="Gene3D" id="3.40.50.1820">
    <property type="entry name" value="alpha/beta hydrolase"/>
    <property type="match status" value="1"/>
</dbReference>
<dbReference type="PIRSF" id="PIRSF000443">
    <property type="entry name" value="Homoser_Ac_trans"/>
    <property type="match status" value="1"/>
</dbReference>
<evidence type="ECO:0000256" key="5">
    <source>
        <dbReference type="PIRSR" id="PIRSR000443-1"/>
    </source>
</evidence>
<evidence type="ECO:0000256" key="2">
    <source>
        <dbReference type="ARBA" id="ARBA00022679"/>
    </source>
</evidence>
<dbReference type="HAMAP" id="MF_00296">
    <property type="entry name" value="MetX_acyltransf"/>
    <property type="match status" value="1"/>
</dbReference>
<protein>
    <submittedName>
        <fullName evidence="8">Homoserine O-acetyltransferase</fullName>
        <ecNumber evidence="8">2.3.1.31</ecNumber>
    </submittedName>
</protein>
<dbReference type="PANTHER" id="PTHR32268:SF11">
    <property type="entry name" value="HOMOSERINE O-ACETYLTRANSFERASE"/>
    <property type="match status" value="1"/>
</dbReference>
<feature type="region of interest" description="Disordered" evidence="6">
    <location>
        <begin position="279"/>
        <end position="313"/>
    </location>
</feature>
<dbReference type="SUPFAM" id="SSF53474">
    <property type="entry name" value="alpha/beta-Hydrolases"/>
    <property type="match status" value="1"/>
</dbReference>
<comment type="catalytic activity">
    <reaction evidence="3">
        <text>a diacylglycerol + H2O = a monoacylglycerol + a fatty acid + H(+)</text>
        <dbReference type="Rhea" id="RHEA:32731"/>
        <dbReference type="ChEBI" id="CHEBI:15377"/>
        <dbReference type="ChEBI" id="CHEBI:15378"/>
        <dbReference type="ChEBI" id="CHEBI:17408"/>
        <dbReference type="ChEBI" id="CHEBI:18035"/>
        <dbReference type="ChEBI" id="CHEBI:28868"/>
    </reaction>
</comment>
<dbReference type="EC" id="2.3.1.31" evidence="8"/>
<dbReference type="PANTHER" id="PTHR32268">
    <property type="entry name" value="HOMOSERINE O-ACETYLTRANSFERASE"/>
    <property type="match status" value="1"/>
</dbReference>